<feature type="region of interest" description="Disordered" evidence="1">
    <location>
        <begin position="544"/>
        <end position="595"/>
    </location>
</feature>
<feature type="compositionally biased region" description="Low complexity" evidence="1">
    <location>
        <begin position="544"/>
        <end position="563"/>
    </location>
</feature>
<keyword evidence="3" id="KW-1185">Reference proteome</keyword>
<comment type="caution">
    <text evidence="2">The sequence shown here is derived from an EMBL/GenBank/DDBJ whole genome shotgun (WGS) entry which is preliminary data.</text>
</comment>
<organism evidence="2 3">
    <name type="scientific">Prorocentrum cordatum</name>
    <dbReference type="NCBI Taxonomy" id="2364126"/>
    <lineage>
        <taxon>Eukaryota</taxon>
        <taxon>Sar</taxon>
        <taxon>Alveolata</taxon>
        <taxon>Dinophyceae</taxon>
        <taxon>Prorocentrales</taxon>
        <taxon>Prorocentraceae</taxon>
        <taxon>Prorocentrum</taxon>
    </lineage>
</organism>
<evidence type="ECO:0000313" key="2">
    <source>
        <dbReference type="EMBL" id="CAK0821176.1"/>
    </source>
</evidence>
<feature type="region of interest" description="Disordered" evidence="1">
    <location>
        <begin position="688"/>
        <end position="707"/>
    </location>
</feature>
<evidence type="ECO:0000256" key="1">
    <source>
        <dbReference type="SAM" id="MobiDB-lite"/>
    </source>
</evidence>
<reference evidence="2" key="1">
    <citation type="submission" date="2023-10" db="EMBL/GenBank/DDBJ databases">
        <authorList>
            <person name="Chen Y."/>
            <person name="Shah S."/>
            <person name="Dougan E. K."/>
            <person name="Thang M."/>
            <person name="Chan C."/>
        </authorList>
    </citation>
    <scope>NUCLEOTIDE SEQUENCE [LARGE SCALE GENOMIC DNA]</scope>
</reference>
<accession>A0ABN9RVU2</accession>
<evidence type="ECO:0000313" key="3">
    <source>
        <dbReference type="Proteomes" id="UP001189429"/>
    </source>
</evidence>
<dbReference type="Proteomes" id="UP001189429">
    <property type="component" value="Unassembled WGS sequence"/>
</dbReference>
<gene>
    <name evidence="2" type="ORF">PCOR1329_LOCUS22573</name>
</gene>
<protein>
    <recommendedName>
        <fullName evidence="4">EF-hand domain-containing protein</fullName>
    </recommendedName>
</protein>
<proteinExistence type="predicted"/>
<name>A0ABN9RVU2_9DINO</name>
<evidence type="ECO:0008006" key="4">
    <source>
        <dbReference type="Google" id="ProtNLM"/>
    </source>
</evidence>
<dbReference type="EMBL" id="CAUYUJ010007558">
    <property type="protein sequence ID" value="CAK0821176.1"/>
    <property type="molecule type" value="Genomic_DNA"/>
</dbReference>
<sequence length="707" mass="76710">MASAPADQVQSLGQVAHDARGDGKLTFEEASLMVSGSMLDYHPSKCVKKDRLAVAGDLSIFDLPLLPIANSSATKLVTVADVASNYEGPIDFDKVHELCAQGKLKDLQEPLSLKQEPVVPHTMQVFIVRQKPEDSECSAYRIRKAHKIDYGKNFRTGSIAFQFMLEKLEGYQMRYFTIKPQRERKQPLREDERAQGYTFIREHGPRSNNRNQFMEWADTEVNREGSKIFGWPASKVETALHNYQKGRTNAKPISRWSLTLKDFSGWFLNGALRLMIGTPHMHGALWVGKSRVGKSNGSKTPACVHSAYSIQKKGAADEIAFLTAKHMDFFKGEPTTEILPGMFDDGLLQKVSADVLKAFLNPKEEDALLWARWGGCAFEQGSRRQAVANPYDRDAEKAALDAATLNKHGLDLLKRIIAPSLEDVRTGEDFNATLARAHVIAVTDLGVHWHVASANLQDGAEFMPWPNPRSPDLFVSEVRDTTSPAIRPLPSDYAEKMAWSIGYMSNVAAGLDVPTIATAHVAPIFGDGPARVVSAVGNASGFDPGAASAPPAAAAASAFSQPPTELSQEEDAFGFGGGMDEPPEDSSRAASSAQPNIAGRCGELKEDQDEQLAIFKSLAKAHHGAFEDLSSPPPVKRARGLMMGCGGPLTPVDADEQRAIFASIAASAHGETIDVEDDDGLSAELARVLDEGGPPYESATARRSEAD</sequence>